<evidence type="ECO:0000313" key="2">
    <source>
        <dbReference type="EMBL" id="BBH04947.1"/>
    </source>
</evidence>
<feature type="region of interest" description="Disordered" evidence="1">
    <location>
        <begin position="266"/>
        <end position="300"/>
    </location>
</feature>
<evidence type="ECO:0008006" key="3">
    <source>
        <dbReference type="Google" id="ProtNLM"/>
    </source>
</evidence>
<name>A0A4Y1RM35_PRUDU</name>
<feature type="compositionally biased region" description="Basic and acidic residues" evidence="1">
    <location>
        <begin position="1"/>
        <end position="19"/>
    </location>
</feature>
<dbReference type="Gene3D" id="3.40.395.10">
    <property type="entry name" value="Adenoviral Proteinase, Chain A"/>
    <property type="match status" value="1"/>
</dbReference>
<feature type="compositionally biased region" description="Acidic residues" evidence="1">
    <location>
        <begin position="285"/>
        <end position="297"/>
    </location>
</feature>
<evidence type="ECO:0000256" key="1">
    <source>
        <dbReference type="SAM" id="MobiDB-lite"/>
    </source>
</evidence>
<proteinExistence type="predicted"/>
<protein>
    <recommendedName>
        <fullName evidence="3">Ubiquitin-like protease family profile domain-containing protein</fullName>
    </recommendedName>
</protein>
<sequence length="495" mass="56598">MVSQHQTKDSGSKKNEGKELGMVAPQDKSSKEMKSSKKMKSRGQDSVLASAAKKWKDFKSTLTRHYILPYTNDKEKLSQPPETYKFIEKAQWDAFVASRLSKDFESVHSQHAQIREKLEYNHRLSRKGYAGLEDQLEETMPGDELQKQVSEGKVSVHGSNDVLTMALGPEHPGRLRGVGAGISPRQYFNLPKPQRRLKRWRLRQGKRTLRMEARTKQLVEAEREHFLSQLSQLIPNFDPTCLKQELAKAPKIQCLTKLAALEDDTAKMGKHQEDEEKEEEKRDEEKEEEKEKEDEEKHDDKVIEVGDYSNMEAPSSLKTLCRYVETTLVPEDKILQFTIDKEVFGGERDTFLLPEDITQFAGMEEIGATVVAVYMRYLHDVLKKQICSMVGFIDPATVSANSGTIADRSRLVAGRLQKTDGEQIFMMPYNPGRHWVLLIVRAKRETVYFLDPLPGHRVVDEEAKNIYAKGNQEASYPKKLLMKSGMNGQSLFPNY</sequence>
<dbReference type="PANTHER" id="PTHR33018">
    <property type="entry name" value="OS10G0338966 PROTEIN-RELATED"/>
    <property type="match status" value="1"/>
</dbReference>
<accession>A0A4Y1RM35</accession>
<feature type="compositionally biased region" description="Basic and acidic residues" evidence="1">
    <location>
        <begin position="266"/>
        <end position="284"/>
    </location>
</feature>
<dbReference type="EMBL" id="AP019302">
    <property type="protein sequence ID" value="BBH04947.1"/>
    <property type="molecule type" value="Genomic_DNA"/>
</dbReference>
<reference evidence="2" key="1">
    <citation type="journal article" date="2019" name="Science">
        <title>Mutation of a bHLH transcription factor allowed almond domestication.</title>
        <authorList>
            <person name="Sanchez-Perez R."/>
            <person name="Pavan S."/>
            <person name="Mazzeo R."/>
            <person name="Moldovan C."/>
            <person name="Aiese Cigliano R."/>
            <person name="Del Cueto J."/>
            <person name="Ricciardi F."/>
            <person name="Lotti C."/>
            <person name="Ricciardi L."/>
            <person name="Dicenta F."/>
            <person name="Lopez-Marques R.L."/>
            <person name="Lindberg Moller B."/>
        </authorList>
    </citation>
    <scope>NUCLEOTIDE SEQUENCE</scope>
</reference>
<organism evidence="2">
    <name type="scientific">Prunus dulcis</name>
    <name type="common">Almond</name>
    <name type="synonym">Amygdalus dulcis</name>
    <dbReference type="NCBI Taxonomy" id="3755"/>
    <lineage>
        <taxon>Eukaryota</taxon>
        <taxon>Viridiplantae</taxon>
        <taxon>Streptophyta</taxon>
        <taxon>Embryophyta</taxon>
        <taxon>Tracheophyta</taxon>
        <taxon>Spermatophyta</taxon>
        <taxon>Magnoliopsida</taxon>
        <taxon>eudicotyledons</taxon>
        <taxon>Gunneridae</taxon>
        <taxon>Pentapetalae</taxon>
        <taxon>rosids</taxon>
        <taxon>fabids</taxon>
        <taxon>Rosales</taxon>
        <taxon>Rosaceae</taxon>
        <taxon>Amygdaloideae</taxon>
        <taxon>Amygdaleae</taxon>
        <taxon>Prunus</taxon>
    </lineage>
</organism>
<dbReference type="PANTHER" id="PTHR33018:SF31">
    <property type="entry name" value="TRANSPOSASE, PTTA_EN_SPM, PLANT"/>
    <property type="match status" value="1"/>
</dbReference>
<dbReference type="InterPro" id="IPR038765">
    <property type="entry name" value="Papain-like_cys_pep_sf"/>
</dbReference>
<dbReference type="AlphaFoldDB" id="A0A4Y1RM35"/>
<dbReference type="SUPFAM" id="SSF54001">
    <property type="entry name" value="Cysteine proteinases"/>
    <property type="match status" value="1"/>
</dbReference>
<feature type="region of interest" description="Disordered" evidence="1">
    <location>
        <begin position="1"/>
        <end position="46"/>
    </location>
</feature>
<gene>
    <name evidence="2" type="ORF">Prudu_016209</name>
</gene>